<dbReference type="InterPro" id="IPR029058">
    <property type="entry name" value="AB_hydrolase_fold"/>
</dbReference>
<dbReference type="Gene3D" id="3.40.50.1820">
    <property type="entry name" value="alpha/beta hydrolase"/>
    <property type="match status" value="1"/>
</dbReference>
<dbReference type="InParanoid" id="A0A1I5NPE0"/>
<sequence length="327" mass="36141">MTDTGATEPLAVAELGSFHIGGREAALSGLATRILQVTPAAPPLEINPNGEFEVEQMYVQYARLAAPRSRYPLLMWHGGGLTGVTWETTPDGRPGWMNLFLRYGHDVFVSDAVERGRASWARFPEVFATEPFFRPKQTAWEDFRIGPSWHSDPENRIAYPDTQFPVAAFDQFAKQTVPRWGTNDLCTQAAYDELVERVGPCVLLAHSQGAIFALRAAAAAPAMVKAVVALEPGGAPDPGREDISAMRDTPVLCVWGDHIDDSEVWSDLRRSCQRYWQAQSDQGGIADTIDLPREGITGNSHMIMMDRNSDLVGAKIQQWLKSRGLMK</sequence>
<dbReference type="EMBL" id="FOVH01000012">
    <property type="protein sequence ID" value="SFP23644.1"/>
    <property type="molecule type" value="Genomic_DNA"/>
</dbReference>
<name>A0A1I5NPE0_9ACTN</name>
<dbReference type="PANTHER" id="PTHR43194">
    <property type="entry name" value="HYDROLASE ALPHA/BETA FOLD FAMILY"/>
    <property type="match status" value="1"/>
</dbReference>
<evidence type="ECO:0000313" key="1">
    <source>
        <dbReference type="EMBL" id="SFP23644.1"/>
    </source>
</evidence>
<dbReference type="PANTHER" id="PTHR43194:SF5">
    <property type="entry name" value="PIMELOYL-[ACYL-CARRIER PROTEIN] METHYL ESTER ESTERASE"/>
    <property type="match status" value="1"/>
</dbReference>
<dbReference type="STRING" id="1993.SAMN04489713_112240"/>
<dbReference type="Proteomes" id="UP000183413">
    <property type="component" value="Unassembled WGS sequence"/>
</dbReference>
<protein>
    <recommendedName>
        <fullName evidence="3">Alpha/beta hydrolase family protein</fullName>
    </recommendedName>
</protein>
<evidence type="ECO:0000313" key="2">
    <source>
        <dbReference type="Proteomes" id="UP000183413"/>
    </source>
</evidence>
<gene>
    <name evidence="1" type="ORF">SAMN04489713_112240</name>
</gene>
<organism evidence="1 2">
    <name type="scientific">Actinomadura madurae</name>
    <dbReference type="NCBI Taxonomy" id="1993"/>
    <lineage>
        <taxon>Bacteria</taxon>
        <taxon>Bacillati</taxon>
        <taxon>Actinomycetota</taxon>
        <taxon>Actinomycetes</taxon>
        <taxon>Streptosporangiales</taxon>
        <taxon>Thermomonosporaceae</taxon>
        <taxon>Actinomadura</taxon>
    </lineage>
</organism>
<dbReference type="AlphaFoldDB" id="A0A1I5NPE0"/>
<evidence type="ECO:0008006" key="3">
    <source>
        <dbReference type="Google" id="ProtNLM"/>
    </source>
</evidence>
<dbReference type="eggNOG" id="COG2819">
    <property type="taxonomic scope" value="Bacteria"/>
</dbReference>
<accession>A0A1I5NPE0</accession>
<proteinExistence type="predicted"/>
<dbReference type="SUPFAM" id="SSF53474">
    <property type="entry name" value="alpha/beta-Hydrolases"/>
    <property type="match status" value="1"/>
</dbReference>
<reference evidence="1 2" key="1">
    <citation type="submission" date="2016-10" db="EMBL/GenBank/DDBJ databases">
        <authorList>
            <person name="de Groot N.N."/>
        </authorList>
    </citation>
    <scope>NUCLEOTIDE SEQUENCE [LARGE SCALE GENOMIC DNA]</scope>
    <source>
        <strain evidence="1 2">DSM 43067</strain>
    </source>
</reference>
<keyword evidence="2" id="KW-1185">Reference proteome</keyword>
<dbReference type="CDD" id="cd12808">
    <property type="entry name" value="Esterase_713_like-1"/>
    <property type="match status" value="1"/>
</dbReference>
<dbReference type="RefSeq" id="WP_075023106.1">
    <property type="nucleotide sequence ID" value="NZ_FOVH01000012.1"/>
</dbReference>
<dbReference type="InterPro" id="IPR050228">
    <property type="entry name" value="Carboxylesterase_BioH"/>
</dbReference>